<dbReference type="AlphaFoldDB" id="A0A482Y8I6"/>
<evidence type="ECO:0000313" key="4">
    <source>
        <dbReference type="Proteomes" id="UP000291097"/>
    </source>
</evidence>
<dbReference type="EMBL" id="SHMP01000005">
    <property type="protein sequence ID" value="RZV08651.1"/>
    <property type="molecule type" value="Genomic_DNA"/>
</dbReference>
<comment type="caution">
    <text evidence="3">The sequence shown here is derived from an EMBL/GenBank/DDBJ whole genome shotgun (WGS) entry which is preliminary data.</text>
</comment>
<proteinExistence type="predicted"/>
<gene>
    <name evidence="3" type="ORF">BDK88_2725</name>
</gene>
<evidence type="ECO:0000256" key="1">
    <source>
        <dbReference type="ARBA" id="ARBA00022723"/>
    </source>
</evidence>
<sequence>MEKTNEATVDWKTYDPDETTFRRKELSSAVDAADLGCSLYELSPGMCSWPYHYHTANEEALYVLAGKGKLKAETGLVELTAGDYVTLPANESGGHRVLNDSEEPLRYLAISTMNEPDVTVYPEMDKFGVFVGSPPGGRGERTLEGYYHIDDETEYWEE</sequence>
<dbReference type="Gene3D" id="2.60.120.10">
    <property type="entry name" value="Jelly Rolls"/>
    <property type="match status" value="1"/>
</dbReference>
<dbReference type="InterPro" id="IPR051610">
    <property type="entry name" value="GPI/OXD"/>
</dbReference>
<dbReference type="Pfam" id="PF07883">
    <property type="entry name" value="Cupin_2"/>
    <property type="match status" value="1"/>
</dbReference>
<dbReference type="Proteomes" id="UP000291097">
    <property type="component" value="Unassembled WGS sequence"/>
</dbReference>
<name>A0A482Y8I6_9EURY</name>
<dbReference type="GO" id="GO:0046872">
    <property type="term" value="F:metal ion binding"/>
    <property type="evidence" value="ECO:0007669"/>
    <property type="project" value="UniProtKB-KW"/>
</dbReference>
<dbReference type="InterPro" id="IPR011051">
    <property type="entry name" value="RmlC_Cupin_sf"/>
</dbReference>
<keyword evidence="1" id="KW-0479">Metal-binding</keyword>
<dbReference type="InterPro" id="IPR013096">
    <property type="entry name" value="Cupin_2"/>
</dbReference>
<accession>A0A482Y8I6</accession>
<dbReference type="PANTHER" id="PTHR35848">
    <property type="entry name" value="OXALATE-BINDING PROTEIN"/>
    <property type="match status" value="1"/>
</dbReference>
<evidence type="ECO:0000313" key="3">
    <source>
        <dbReference type="EMBL" id="RZV08651.1"/>
    </source>
</evidence>
<dbReference type="RefSeq" id="WP_130500816.1">
    <property type="nucleotide sequence ID" value="NZ_SHMP01000005.1"/>
</dbReference>
<protein>
    <submittedName>
        <fullName evidence="3">Cupin domain</fullName>
    </submittedName>
</protein>
<dbReference type="SUPFAM" id="SSF51182">
    <property type="entry name" value="RmlC-like cupins"/>
    <property type="match status" value="1"/>
</dbReference>
<dbReference type="OrthoDB" id="49661at2157"/>
<reference evidence="3 4" key="1">
    <citation type="submission" date="2019-02" db="EMBL/GenBank/DDBJ databases">
        <title>Genomic Encyclopedia of Archaeal and Bacterial Type Strains, Phase II (KMG-II): from individual species to whole genera.</title>
        <authorList>
            <person name="Goeker M."/>
        </authorList>
    </citation>
    <scope>NUCLEOTIDE SEQUENCE [LARGE SCALE GENOMIC DNA]</scope>
    <source>
        <strain evidence="3 4">DSM 18328</strain>
    </source>
</reference>
<dbReference type="CDD" id="cd02224">
    <property type="entry name" value="cupin_SPO2919-like"/>
    <property type="match status" value="1"/>
</dbReference>
<dbReference type="InterPro" id="IPR014710">
    <property type="entry name" value="RmlC-like_jellyroll"/>
</dbReference>
<feature type="domain" description="Cupin type-2" evidence="2">
    <location>
        <begin position="39"/>
        <end position="110"/>
    </location>
</feature>
<evidence type="ECO:0000259" key="2">
    <source>
        <dbReference type="Pfam" id="PF07883"/>
    </source>
</evidence>
<organism evidence="3 4">
    <name type="scientific">Natrinema hispanicum</name>
    <dbReference type="NCBI Taxonomy" id="392421"/>
    <lineage>
        <taxon>Archaea</taxon>
        <taxon>Methanobacteriati</taxon>
        <taxon>Methanobacteriota</taxon>
        <taxon>Stenosarchaea group</taxon>
        <taxon>Halobacteria</taxon>
        <taxon>Halobacteriales</taxon>
        <taxon>Natrialbaceae</taxon>
        <taxon>Natrinema</taxon>
    </lineage>
</organism>